<evidence type="ECO:0000256" key="1">
    <source>
        <dbReference type="ARBA" id="ARBA00022737"/>
    </source>
</evidence>
<protein>
    <recommendedName>
        <fullName evidence="3">DC1 domain-containing protein</fullName>
    </recommendedName>
</protein>
<reference evidence="4" key="1">
    <citation type="submission" date="2022-06" db="EMBL/GenBank/DDBJ databases">
        <title>Uncovering the hologenomic basis of an extraordinary plant invasion.</title>
        <authorList>
            <person name="Bieker V.C."/>
            <person name="Martin M.D."/>
            <person name="Gilbert T."/>
            <person name="Hodgins K."/>
            <person name="Battlay P."/>
            <person name="Petersen B."/>
            <person name="Wilson J."/>
        </authorList>
    </citation>
    <scope>NUCLEOTIDE SEQUENCE</scope>
    <source>
        <strain evidence="4">AA19_3_7</strain>
        <tissue evidence="4">Leaf</tissue>
    </source>
</reference>
<dbReference type="PANTHER" id="PTHR32410:SF216">
    <property type="entry name" value="PHORBOL-ESTER_DAG-TYPE DOMAIN-CONTAINING PROTEIN"/>
    <property type="match status" value="1"/>
</dbReference>
<keyword evidence="1" id="KW-0677">Repeat</keyword>
<dbReference type="InterPro" id="IPR046349">
    <property type="entry name" value="C1-like_sf"/>
</dbReference>
<dbReference type="SUPFAM" id="SSF57889">
    <property type="entry name" value="Cysteine-rich domain"/>
    <property type="match status" value="2"/>
</dbReference>
<comment type="caution">
    <text evidence="4">The sequence shown here is derived from an EMBL/GenBank/DDBJ whole genome shotgun (WGS) entry which is preliminary data.</text>
</comment>
<feature type="compositionally biased region" description="Acidic residues" evidence="2">
    <location>
        <begin position="37"/>
        <end position="49"/>
    </location>
</feature>
<evidence type="ECO:0000313" key="5">
    <source>
        <dbReference type="Proteomes" id="UP001206925"/>
    </source>
</evidence>
<name>A0AAD5CWU3_AMBAR</name>
<sequence>MDSITVVKDQLLDHFSHEHSLSLVHLQQPNHKHDNSDNEDENEEQDDSVEEVLHEGQCRLCKEQIWSFHLSYYYCKSCDYSLHTFCAELPETLQNYPSHPDHTLHFYYKGNYDIECRVCKLEWNNIGFYYCNNCNYELDTICATMSKQKIKHPSHPHQLERMFWHITSICVACGNEHKGVFFQCTTCPLFRINLDCALLPAKLLIQTSTNGTFTHSHPLTLTYSFPYDEIEANYYPVCRVCNKGFHCNLWNYKCDKCRYYVQLHCPSFYLQALAKLIKIIVKMNTRICCTVHSKMKVTTL</sequence>
<gene>
    <name evidence="4" type="ORF">M8C21_019603</name>
</gene>
<dbReference type="Pfam" id="PF03107">
    <property type="entry name" value="C1_2"/>
    <property type="match status" value="1"/>
</dbReference>
<evidence type="ECO:0000259" key="3">
    <source>
        <dbReference type="Pfam" id="PF03107"/>
    </source>
</evidence>
<keyword evidence="5" id="KW-1185">Reference proteome</keyword>
<dbReference type="Proteomes" id="UP001206925">
    <property type="component" value="Unassembled WGS sequence"/>
</dbReference>
<dbReference type="InterPro" id="IPR053192">
    <property type="entry name" value="Vacuole_Formation_Reg"/>
</dbReference>
<feature type="domain" description="DC1" evidence="3">
    <location>
        <begin position="97"/>
        <end position="143"/>
    </location>
</feature>
<evidence type="ECO:0000313" key="4">
    <source>
        <dbReference type="EMBL" id="KAI7747845.1"/>
    </source>
</evidence>
<dbReference type="PANTHER" id="PTHR32410">
    <property type="entry name" value="CYSTEINE/HISTIDINE-RICH C1 DOMAIN FAMILY PROTEIN"/>
    <property type="match status" value="1"/>
</dbReference>
<feature type="region of interest" description="Disordered" evidence="2">
    <location>
        <begin position="28"/>
        <end position="49"/>
    </location>
</feature>
<dbReference type="EMBL" id="JAMZMK010006658">
    <property type="protein sequence ID" value="KAI7747845.1"/>
    <property type="molecule type" value="Genomic_DNA"/>
</dbReference>
<organism evidence="4 5">
    <name type="scientific">Ambrosia artemisiifolia</name>
    <name type="common">Common ragweed</name>
    <dbReference type="NCBI Taxonomy" id="4212"/>
    <lineage>
        <taxon>Eukaryota</taxon>
        <taxon>Viridiplantae</taxon>
        <taxon>Streptophyta</taxon>
        <taxon>Embryophyta</taxon>
        <taxon>Tracheophyta</taxon>
        <taxon>Spermatophyta</taxon>
        <taxon>Magnoliopsida</taxon>
        <taxon>eudicotyledons</taxon>
        <taxon>Gunneridae</taxon>
        <taxon>Pentapetalae</taxon>
        <taxon>asterids</taxon>
        <taxon>campanulids</taxon>
        <taxon>Asterales</taxon>
        <taxon>Asteraceae</taxon>
        <taxon>Asteroideae</taxon>
        <taxon>Heliantheae alliance</taxon>
        <taxon>Heliantheae</taxon>
        <taxon>Ambrosia</taxon>
    </lineage>
</organism>
<proteinExistence type="predicted"/>
<dbReference type="AlphaFoldDB" id="A0AAD5CWU3"/>
<accession>A0AAD5CWU3</accession>
<dbReference type="InterPro" id="IPR004146">
    <property type="entry name" value="DC1"/>
</dbReference>
<evidence type="ECO:0000256" key="2">
    <source>
        <dbReference type="SAM" id="MobiDB-lite"/>
    </source>
</evidence>